<reference evidence="1 2" key="1">
    <citation type="journal article" date="2012" name="PLoS ONE">
        <title>Genome sequence and transcriptome analysis of the radioresistant bacterium Deinococcus gobiensis: insights into the extreme environmental adaptations.</title>
        <authorList>
            <person name="Yuan M."/>
            <person name="Chen M."/>
            <person name="Zhang W."/>
            <person name="Lu W."/>
            <person name="Wang J."/>
            <person name="Yang M."/>
            <person name="Zhao P."/>
            <person name="Tang R."/>
            <person name="Li X."/>
            <person name="Hao Y."/>
            <person name="Zhou Z."/>
            <person name="Zhan Y."/>
            <person name="Yu H."/>
            <person name="Teng C."/>
            <person name="Yan Y."/>
            <person name="Ping S."/>
            <person name="Wang Y."/>
            <person name="Lin M."/>
        </authorList>
    </citation>
    <scope>NUCLEOTIDE SEQUENCE [LARGE SCALE GENOMIC DNA]</scope>
    <source>
        <strain evidence="2">DSM 21396 / JCM 16679 / CGMCC 1.7299 / I-0</strain>
        <plasmid evidence="1">P2</plasmid>
    </source>
</reference>
<sequence length="57" mass="6431">MMTSVRRSWLRNLFSRGDFLGSMMLDYCFCVEVGEIPDEGKVQRGCISVNGRSNKPG</sequence>
<evidence type="ECO:0000313" key="1">
    <source>
        <dbReference type="EMBL" id="AFD27365.1"/>
    </source>
</evidence>
<keyword evidence="2" id="KW-1185">Reference proteome</keyword>
<proteinExistence type="predicted"/>
<dbReference type="EMBL" id="CP002193">
    <property type="protein sequence ID" value="AFD27365.1"/>
    <property type="molecule type" value="Genomic_DNA"/>
</dbReference>
<name>H8H1G8_DEIGI</name>
<dbReference type="HOGENOM" id="CLU_2989148_0_0_0"/>
<protein>
    <submittedName>
        <fullName evidence="1">Uncharacterized protein</fullName>
    </submittedName>
</protein>
<organism evidence="1 2">
    <name type="scientific">Deinococcus gobiensis (strain DSM 21396 / JCM 16679 / CGMCC 1.7299 / I-0)</name>
    <dbReference type="NCBI Taxonomy" id="745776"/>
    <lineage>
        <taxon>Bacteria</taxon>
        <taxon>Thermotogati</taxon>
        <taxon>Deinococcota</taxon>
        <taxon>Deinococci</taxon>
        <taxon>Deinococcales</taxon>
        <taxon>Deinococcaceae</taxon>
        <taxon>Deinococcus</taxon>
    </lineage>
</organism>
<geneLocation type="plasmid" evidence="1 2">
    <name>P2</name>
</geneLocation>
<accession>H8H1G8</accession>
<dbReference type="Proteomes" id="UP000007575">
    <property type="component" value="Plasmid P2"/>
</dbReference>
<evidence type="ECO:0000313" key="2">
    <source>
        <dbReference type="Proteomes" id="UP000007575"/>
    </source>
</evidence>
<gene>
    <name evidence="1" type="ordered locus">DGo_PB0096</name>
</gene>
<dbReference type="AlphaFoldDB" id="H8H1G8"/>
<dbReference type="KEGG" id="dgo:DGo_PB0096"/>
<keyword evidence="1" id="KW-0614">Plasmid</keyword>